<dbReference type="PROSITE" id="PS50931">
    <property type="entry name" value="HTH_LYSR"/>
    <property type="match status" value="1"/>
</dbReference>
<dbReference type="Pfam" id="PF00126">
    <property type="entry name" value="HTH_1"/>
    <property type="match status" value="1"/>
</dbReference>
<feature type="domain" description="HTH lysR-type" evidence="5">
    <location>
        <begin position="1"/>
        <end position="58"/>
    </location>
</feature>
<dbReference type="Pfam" id="PF03466">
    <property type="entry name" value="LysR_substrate"/>
    <property type="match status" value="1"/>
</dbReference>
<evidence type="ECO:0000313" key="6">
    <source>
        <dbReference type="EMBL" id="TOZ04245.1"/>
    </source>
</evidence>
<keyword evidence="2" id="KW-0805">Transcription regulation</keyword>
<evidence type="ECO:0000256" key="2">
    <source>
        <dbReference type="ARBA" id="ARBA00023015"/>
    </source>
</evidence>
<evidence type="ECO:0000259" key="5">
    <source>
        <dbReference type="PROSITE" id="PS50931"/>
    </source>
</evidence>
<dbReference type="Gene3D" id="1.10.10.10">
    <property type="entry name" value="Winged helix-like DNA-binding domain superfamily/Winged helix DNA-binding domain"/>
    <property type="match status" value="1"/>
</dbReference>
<dbReference type="InterPro" id="IPR036390">
    <property type="entry name" value="WH_DNA-bd_sf"/>
</dbReference>
<evidence type="ECO:0000313" key="7">
    <source>
        <dbReference type="Proteomes" id="UP000785759"/>
    </source>
</evidence>
<dbReference type="PANTHER" id="PTHR30346">
    <property type="entry name" value="TRANSCRIPTIONAL DUAL REGULATOR HCAR-RELATED"/>
    <property type="match status" value="1"/>
</dbReference>
<gene>
    <name evidence="6" type="ORF">DIS17_06870</name>
</gene>
<dbReference type="InterPro" id="IPR000847">
    <property type="entry name" value="LysR_HTH_N"/>
</dbReference>
<evidence type="ECO:0000256" key="1">
    <source>
        <dbReference type="ARBA" id="ARBA00009437"/>
    </source>
</evidence>
<dbReference type="SUPFAM" id="SSF46785">
    <property type="entry name" value="Winged helix' DNA-binding domain"/>
    <property type="match status" value="1"/>
</dbReference>
<comment type="caution">
    <text evidence="6">The sequence shown here is derived from an EMBL/GenBank/DDBJ whole genome shotgun (WGS) entry which is preliminary data.</text>
</comment>
<reference evidence="6" key="1">
    <citation type="submission" date="2018-05" db="EMBL/GenBank/DDBJ databases">
        <title>Genome Comparison of Lactic Acid Bacteria Isolated from non-Wheat Sourdough.</title>
        <authorList>
            <person name="Rice T."/>
            <person name="Axel C."/>
            <person name="Lynch K.M."/>
            <person name="Benz C."/>
            <person name="Arendt E.K."/>
            <person name="Coffey A."/>
        </authorList>
    </citation>
    <scope>NUCLEOTIDE SEQUENCE</scope>
    <source>
        <strain evidence="6">TR055</strain>
    </source>
</reference>
<proteinExistence type="inferred from homology"/>
<dbReference type="InterPro" id="IPR036388">
    <property type="entry name" value="WH-like_DNA-bd_sf"/>
</dbReference>
<accession>A0AAJ5K4R2</accession>
<dbReference type="FunFam" id="1.10.10.10:FF:000001">
    <property type="entry name" value="LysR family transcriptional regulator"/>
    <property type="match status" value="1"/>
</dbReference>
<dbReference type="AlphaFoldDB" id="A0AAJ5K4R2"/>
<evidence type="ECO:0000256" key="3">
    <source>
        <dbReference type="ARBA" id="ARBA00023125"/>
    </source>
</evidence>
<name>A0AAJ5K4R2_LEVBR</name>
<comment type="similarity">
    <text evidence="1">Belongs to the LysR transcriptional regulatory family.</text>
</comment>
<dbReference type="CDD" id="cd05466">
    <property type="entry name" value="PBP2_LTTR_substrate"/>
    <property type="match status" value="1"/>
</dbReference>
<dbReference type="GO" id="GO:0032993">
    <property type="term" value="C:protein-DNA complex"/>
    <property type="evidence" value="ECO:0007669"/>
    <property type="project" value="TreeGrafter"/>
</dbReference>
<dbReference type="InterPro" id="IPR005119">
    <property type="entry name" value="LysR_subst-bd"/>
</dbReference>
<dbReference type="Proteomes" id="UP000785759">
    <property type="component" value="Unassembled WGS sequence"/>
</dbReference>
<dbReference type="Gene3D" id="3.40.190.290">
    <property type="match status" value="1"/>
</dbReference>
<dbReference type="RefSeq" id="WP_110140010.1">
    <property type="nucleotide sequence ID" value="NZ_CP021456.1"/>
</dbReference>
<keyword evidence="4" id="KW-0804">Transcription</keyword>
<dbReference type="GO" id="GO:0003677">
    <property type="term" value="F:DNA binding"/>
    <property type="evidence" value="ECO:0007669"/>
    <property type="project" value="UniProtKB-KW"/>
</dbReference>
<evidence type="ECO:0000256" key="4">
    <source>
        <dbReference type="ARBA" id="ARBA00023163"/>
    </source>
</evidence>
<keyword evidence="3" id="KW-0238">DNA-binding</keyword>
<protein>
    <submittedName>
        <fullName evidence="6">LysR family transcriptional regulator</fullName>
    </submittedName>
</protein>
<dbReference type="PANTHER" id="PTHR30346:SF0">
    <property type="entry name" value="HCA OPERON TRANSCRIPTIONAL ACTIVATOR HCAR"/>
    <property type="match status" value="1"/>
</dbReference>
<sequence>MDTRKLAVFVDLAETRNYSWSAERLFLAQSTISKDIMALEKAWQVKLFIRAHRQVRLTRVGELLLPKVKAVLQREAELNQAITDQSWLGERPLVIQGLPSLPQYQAFHIMSRFAKRYPNVKLKFSEAGVDKLAHALDQKNVDIVFTRIFTTTFPNYDVLTNEQDQFVVLVPKQNPLARQPAISLEMLQSQSILLLRNTISKTNPLFKPFQAMKLHPHMTYDGQRVELLLEMLNQGTGVSVVMARSFDLAGFDNIRVVPLIPKVTSQLAFMKRRDNPSALVELFWQFATAETATLMSK</sequence>
<dbReference type="GO" id="GO:0003700">
    <property type="term" value="F:DNA-binding transcription factor activity"/>
    <property type="evidence" value="ECO:0007669"/>
    <property type="project" value="InterPro"/>
</dbReference>
<organism evidence="6 7">
    <name type="scientific">Levilactobacillus brevis</name>
    <name type="common">Lactobacillus brevis</name>
    <dbReference type="NCBI Taxonomy" id="1580"/>
    <lineage>
        <taxon>Bacteria</taxon>
        <taxon>Bacillati</taxon>
        <taxon>Bacillota</taxon>
        <taxon>Bacilli</taxon>
        <taxon>Lactobacillales</taxon>
        <taxon>Lactobacillaceae</taxon>
        <taxon>Levilactobacillus</taxon>
    </lineage>
</organism>
<dbReference type="SUPFAM" id="SSF53850">
    <property type="entry name" value="Periplasmic binding protein-like II"/>
    <property type="match status" value="1"/>
</dbReference>
<dbReference type="EMBL" id="QFDK01000006">
    <property type="protein sequence ID" value="TOZ04245.1"/>
    <property type="molecule type" value="Genomic_DNA"/>
</dbReference>